<dbReference type="InterPro" id="IPR052166">
    <property type="entry name" value="Diverse_Acyl-CoA_DH"/>
</dbReference>
<dbReference type="InterPro" id="IPR009075">
    <property type="entry name" value="AcylCo_DH/oxidase_C"/>
</dbReference>
<dbReference type="InterPro" id="IPR025878">
    <property type="entry name" value="Acyl-CoA_dh-like_C_dom"/>
</dbReference>
<comment type="similarity">
    <text evidence="2 5">Belongs to the acyl-CoA dehydrogenase family.</text>
</comment>
<dbReference type="InterPro" id="IPR006091">
    <property type="entry name" value="Acyl-CoA_Oxase/DH_mid-dom"/>
</dbReference>
<dbReference type="SUPFAM" id="SSF56645">
    <property type="entry name" value="Acyl-CoA dehydrogenase NM domain-like"/>
    <property type="match status" value="1"/>
</dbReference>
<keyword evidence="5 10" id="KW-0560">Oxidoreductase</keyword>
<accession>A0ABV9LIH3</accession>
<dbReference type="InterPro" id="IPR036250">
    <property type="entry name" value="AcylCo_DH-like_C"/>
</dbReference>
<dbReference type="PANTHER" id="PTHR42803:SF3">
    <property type="entry name" value="ACYL-COA DEHYDROGENASE-RELATED"/>
    <property type="match status" value="1"/>
</dbReference>
<dbReference type="Proteomes" id="UP001596025">
    <property type="component" value="Unassembled WGS sequence"/>
</dbReference>
<comment type="caution">
    <text evidence="10">The sequence shown here is derived from an EMBL/GenBank/DDBJ whole genome shotgun (WGS) entry which is preliminary data.</text>
</comment>
<keyword evidence="11" id="KW-1185">Reference proteome</keyword>
<feature type="domain" description="Acyl-CoA dehydrogenase/oxidase N-terminal" evidence="8">
    <location>
        <begin position="39"/>
        <end position="156"/>
    </location>
</feature>
<evidence type="ECO:0000259" key="9">
    <source>
        <dbReference type="Pfam" id="PF12806"/>
    </source>
</evidence>
<dbReference type="Pfam" id="PF00441">
    <property type="entry name" value="Acyl-CoA_dh_1"/>
    <property type="match status" value="1"/>
</dbReference>
<dbReference type="Pfam" id="PF02770">
    <property type="entry name" value="Acyl-CoA_dh_M"/>
    <property type="match status" value="1"/>
</dbReference>
<sequence>MSSLILSRRDLEFLLHEWLEVETLTKRPRFAEHSRETFDAVMELAEQIATEHFAPHNRKADENEPRFVDGRVEMIPEVAKALAVFRESGIMAGTFDEEYGGMQLPQTVGQAAFAWFKAANVGTSSYPFLTMGNARLLLAHGSQEQKDRFVRPMLEGRWFGTMALSEPQAGSSLADITTRAEPQDDGTYRLTGNKMWISAGDHELTENIVHLVLAKIPGGPAGVKGISLFIVPKVLVEEDGSLGERNDVVLAGLNHKMGYRGTTNTLLNFGEGVHTPGGRAGAVGYLVGEPHKGLSYMFHMMNEARIGVGMGATVLGYTGYLHALEYARTRTQGRSASSKDPSSPMVRLVDHPDVRRMLLAAKSYAQGGLALGLYCARLVDEEKTGETEDDRSRAHLLLDTLTPIAKAWPSQWGPVADDLAIQVHGGYGYTRDYPVEQFYRDNRLNPIHEGTNGIQALDLLGRKVTMHGGAGLRLLAETIAATTARAAGTPFADLAADVDAAVARLVAVTGTLWGTGDPALALANASAYLDAAGHTVVGWLWLEQALATRDETGDFHEGKRAAARYFQHWELPRVHTWLDLLESLDRTVLDTPDAHL</sequence>
<evidence type="ECO:0000259" key="6">
    <source>
        <dbReference type="Pfam" id="PF00441"/>
    </source>
</evidence>
<evidence type="ECO:0000256" key="4">
    <source>
        <dbReference type="ARBA" id="ARBA00022827"/>
    </source>
</evidence>
<evidence type="ECO:0000259" key="8">
    <source>
        <dbReference type="Pfam" id="PF02771"/>
    </source>
</evidence>
<feature type="domain" description="Acyl-CoA oxidase/dehydrogenase middle" evidence="7">
    <location>
        <begin position="162"/>
        <end position="265"/>
    </location>
</feature>
<keyword evidence="3 5" id="KW-0285">Flavoprotein</keyword>
<gene>
    <name evidence="10" type="ORF">ACFO3M_09360</name>
</gene>
<evidence type="ECO:0000259" key="7">
    <source>
        <dbReference type="Pfam" id="PF02770"/>
    </source>
</evidence>
<reference evidence="11" key="1">
    <citation type="journal article" date="2019" name="Int. J. Syst. Evol. Microbiol.">
        <title>The Global Catalogue of Microorganisms (GCM) 10K type strain sequencing project: providing services to taxonomists for standard genome sequencing and annotation.</title>
        <authorList>
            <consortium name="The Broad Institute Genomics Platform"/>
            <consortium name="The Broad Institute Genome Sequencing Center for Infectious Disease"/>
            <person name="Wu L."/>
            <person name="Ma J."/>
        </authorList>
    </citation>
    <scope>NUCLEOTIDE SEQUENCE [LARGE SCALE GENOMIC DNA]</scope>
    <source>
        <strain evidence="11">CCUG 62763</strain>
    </source>
</reference>
<dbReference type="EMBL" id="JBHSGR010000008">
    <property type="protein sequence ID" value="MFC4693591.1"/>
    <property type="molecule type" value="Genomic_DNA"/>
</dbReference>
<dbReference type="InterPro" id="IPR046373">
    <property type="entry name" value="Acyl-CoA_Oxase/DH_mid-dom_sf"/>
</dbReference>
<evidence type="ECO:0000256" key="1">
    <source>
        <dbReference type="ARBA" id="ARBA00001974"/>
    </source>
</evidence>
<dbReference type="InterPro" id="IPR037069">
    <property type="entry name" value="AcylCoA_DH/ox_N_sf"/>
</dbReference>
<dbReference type="Pfam" id="PF12806">
    <property type="entry name" value="Acyl-CoA_dh_C"/>
    <property type="match status" value="1"/>
</dbReference>
<dbReference type="InterPro" id="IPR013786">
    <property type="entry name" value="AcylCoA_DH/ox_N"/>
</dbReference>
<dbReference type="SUPFAM" id="SSF47203">
    <property type="entry name" value="Acyl-CoA dehydrogenase C-terminal domain-like"/>
    <property type="match status" value="1"/>
</dbReference>
<name>A0ABV9LIH3_9ACTN</name>
<feature type="domain" description="Acyl-CoA dehydrogenase/oxidase C-terminal" evidence="6">
    <location>
        <begin position="292"/>
        <end position="458"/>
    </location>
</feature>
<dbReference type="Gene3D" id="2.40.110.10">
    <property type="entry name" value="Butyryl-CoA Dehydrogenase, subunit A, domain 2"/>
    <property type="match status" value="1"/>
</dbReference>
<dbReference type="EC" id="1.3.8.-" evidence="10"/>
<dbReference type="InterPro" id="IPR009100">
    <property type="entry name" value="AcylCoA_DH/oxidase_NM_dom_sf"/>
</dbReference>
<evidence type="ECO:0000256" key="2">
    <source>
        <dbReference type="ARBA" id="ARBA00009347"/>
    </source>
</evidence>
<dbReference type="Pfam" id="PF02771">
    <property type="entry name" value="Acyl-CoA_dh_N"/>
    <property type="match status" value="1"/>
</dbReference>
<keyword evidence="4 5" id="KW-0274">FAD</keyword>
<dbReference type="Gene3D" id="1.20.140.10">
    <property type="entry name" value="Butyryl-CoA Dehydrogenase, subunit A, domain 3"/>
    <property type="match status" value="1"/>
</dbReference>
<dbReference type="Gene3D" id="1.10.540.10">
    <property type="entry name" value="Acyl-CoA dehydrogenase/oxidase, N-terminal domain"/>
    <property type="match status" value="1"/>
</dbReference>
<proteinExistence type="inferred from homology"/>
<organism evidence="10 11">
    <name type="scientific">Geodermatophilus arenarius</name>
    <dbReference type="NCBI Taxonomy" id="1137990"/>
    <lineage>
        <taxon>Bacteria</taxon>
        <taxon>Bacillati</taxon>
        <taxon>Actinomycetota</taxon>
        <taxon>Actinomycetes</taxon>
        <taxon>Geodermatophilales</taxon>
        <taxon>Geodermatophilaceae</taxon>
        <taxon>Geodermatophilus</taxon>
    </lineage>
</organism>
<evidence type="ECO:0000313" key="10">
    <source>
        <dbReference type="EMBL" id="MFC4693591.1"/>
    </source>
</evidence>
<protein>
    <submittedName>
        <fullName evidence="10">Acyl-CoA dehydrogenase</fullName>
        <ecNumber evidence="10">1.3.8.-</ecNumber>
    </submittedName>
</protein>
<dbReference type="RefSeq" id="WP_387988313.1">
    <property type="nucleotide sequence ID" value="NZ_JBHSGR010000008.1"/>
</dbReference>
<comment type="cofactor">
    <cofactor evidence="1 5">
        <name>FAD</name>
        <dbReference type="ChEBI" id="CHEBI:57692"/>
    </cofactor>
</comment>
<evidence type="ECO:0000313" key="11">
    <source>
        <dbReference type="Proteomes" id="UP001596025"/>
    </source>
</evidence>
<evidence type="ECO:0000256" key="5">
    <source>
        <dbReference type="RuleBase" id="RU362125"/>
    </source>
</evidence>
<evidence type="ECO:0000256" key="3">
    <source>
        <dbReference type="ARBA" id="ARBA00022630"/>
    </source>
</evidence>
<feature type="domain" description="Acetyl-CoA dehydrogenase-like C-terminal" evidence="9">
    <location>
        <begin position="476"/>
        <end position="591"/>
    </location>
</feature>
<dbReference type="GO" id="GO:0016491">
    <property type="term" value="F:oxidoreductase activity"/>
    <property type="evidence" value="ECO:0007669"/>
    <property type="project" value="UniProtKB-KW"/>
</dbReference>
<dbReference type="PANTHER" id="PTHR42803">
    <property type="entry name" value="ACYL-COA DEHYDROGENASE"/>
    <property type="match status" value="1"/>
</dbReference>